<dbReference type="OrthoDB" id="432169at2759"/>
<keyword evidence="2" id="KW-0285">Flavoprotein</keyword>
<feature type="region of interest" description="Disordered" evidence="5">
    <location>
        <begin position="503"/>
        <end position="546"/>
    </location>
</feature>
<feature type="compositionally biased region" description="Low complexity" evidence="5">
    <location>
        <begin position="240"/>
        <end position="258"/>
    </location>
</feature>
<feature type="compositionally biased region" description="Gly residues" evidence="5">
    <location>
        <begin position="414"/>
        <end position="423"/>
    </location>
</feature>
<dbReference type="Pfam" id="PF07992">
    <property type="entry name" value="Pyr_redox_2"/>
    <property type="match status" value="1"/>
</dbReference>
<dbReference type="Proteomes" id="UP000664859">
    <property type="component" value="Unassembled WGS sequence"/>
</dbReference>
<evidence type="ECO:0000256" key="4">
    <source>
        <dbReference type="ARBA" id="ARBA00023002"/>
    </source>
</evidence>
<feature type="domain" description="FAD/NAD(P)-binding" evidence="6">
    <location>
        <begin position="1"/>
        <end position="352"/>
    </location>
</feature>
<dbReference type="GO" id="GO:0016651">
    <property type="term" value="F:oxidoreductase activity, acting on NAD(P)H"/>
    <property type="evidence" value="ECO:0007669"/>
    <property type="project" value="TreeGrafter"/>
</dbReference>
<keyword evidence="8" id="KW-1185">Reference proteome</keyword>
<feature type="compositionally biased region" description="Gly residues" evidence="5">
    <location>
        <begin position="354"/>
        <end position="406"/>
    </location>
</feature>
<comment type="caution">
    <text evidence="7">The sequence shown here is derived from an EMBL/GenBank/DDBJ whole genome shotgun (WGS) entry which is preliminary data.</text>
</comment>
<evidence type="ECO:0000256" key="3">
    <source>
        <dbReference type="ARBA" id="ARBA00022827"/>
    </source>
</evidence>
<gene>
    <name evidence="7" type="ORF">JKP88DRAFT_339304</name>
</gene>
<dbReference type="SUPFAM" id="SSF51905">
    <property type="entry name" value="FAD/NAD(P)-binding domain"/>
    <property type="match status" value="2"/>
</dbReference>
<sequence>MKVLIVGGGNAAGYAAKAFADRGALGNTSTAPVQLTIVTEEEFLPYERPALSKGMLLNARLEPPRFNTALGVGGACMDAAWYKKHGVRVLTQQRVTSLHLHSRTATLQCVRPAAAAAAAAAPRSTTLQYDAVIVATGCDALRLPVVPCGAPTPPAVCYLRSLSDARALRNRASALGPSDSVLIIGGGFLAAEAAAALSTVCCAAVTVAFPEGTLLEGAVPPRAAELYTRDGSATGTSQPSGSDGSSDSGSSCCSHNSDGGSDSSSAAHAATVRFADGAALSASLVVIAIGAAPRSALLHAALAHYRSGGGSGSGSGGGSSRGGIAVDAHFHVHGAPPGVYAIGDVAAIPQRCSSGGGGGGSSSSSGGGGSSSGGGGGGGGRSSGSSSGGGGGGGGSSSGGSGGSSGSGSSSSGAGNGVGGSGGKGSFTRLEQVAHARASAAHVVAVTLDRALPPPYDYSDFVYSKLFSFGWRRLGTPSGQSVTIDSTPARVPPLLLTLWLSPASASAQQPQQPQQQQQHQQQQHQQPQQQQQQQHQPQPQQQLQQQQRVNAVFLESGGDDRWLPLLKRVARARPHLPVAAVRQLSGGGGAATVEDALALLDAAMRRHDSGASSKL</sequence>
<dbReference type="EMBL" id="JAFCMP010000553">
    <property type="protein sequence ID" value="KAG5175137.1"/>
    <property type="molecule type" value="Genomic_DNA"/>
</dbReference>
<dbReference type="InterPro" id="IPR050446">
    <property type="entry name" value="FAD-oxidoreductase/Apoptosis"/>
</dbReference>
<feature type="region of interest" description="Disordered" evidence="5">
    <location>
        <begin position="353"/>
        <end position="423"/>
    </location>
</feature>
<dbReference type="Gene3D" id="3.50.50.60">
    <property type="entry name" value="FAD/NAD(P)-binding domain"/>
    <property type="match status" value="2"/>
</dbReference>
<evidence type="ECO:0000313" key="8">
    <source>
        <dbReference type="Proteomes" id="UP000664859"/>
    </source>
</evidence>
<dbReference type="AlphaFoldDB" id="A0A836C7P5"/>
<evidence type="ECO:0000313" key="7">
    <source>
        <dbReference type="EMBL" id="KAG5175137.1"/>
    </source>
</evidence>
<feature type="region of interest" description="Disordered" evidence="5">
    <location>
        <begin position="229"/>
        <end position="258"/>
    </location>
</feature>
<evidence type="ECO:0000256" key="2">
    <source>
        <dbReference type="ARBA" id="ARBA00022630"/>
    </source>
</evidence>
<comment type="cofactor">
    <cofactor evidence="1">
        <name>FAD</name>
        <dbReference type="ChEBI" id="CHEBI:57692"/>
    </cofactor>
</comment>
<dbReference type="InterPro" id="IPR036188">
    <property type="entry name" value="FAD/NAD-bd_sf"/>
</dbReference>
<dbReference type="PRINTS" id="PR00411">
    <property type="entry name" value="PNDRDTASEI"/>
</dbReference>
<protein>
    <recommendedName>
        <fullName evidence="6">FAD/NAD(P)-binding domain-containing protein</fullName>
    </recommendedName>
</protein>
<evidence type="ECO:0000256" key="5">
    <source>
        <dbReference type="SAM" id="MobiDB-lite"/>
    </source>
</evidence>
<accession>A0A836C7P5</accession>
<feature type="compositionally biased region" description="Low complexity" evidence="5">
    <location>
        <begin position="508"/>
        <end position="546"/>
    </location>
</feature>
<dbReference type="PRINTS" id="PR00368">
    <property type="entry name" value="FADPNR"/>
</dbReference>
<evidence type="ECO:0000259" key="6">
    <source>
        <dbReference type="Pfam" id="PF07992"/>
    </source>
</evidence>
<dbReference type="GO" id="GO:0005737">
    <property type="term" value="C:cytoplasm"/>
    <property type="evidence" value="ECO:0007669"/>
    <property type="project" value="TreeGrafter"/>
</dbReference>
<organism evidence="7 8">
    <name type="scientific">Tribonema minus</name>
    <dbReference type="NCBI Taxonomy" id="303371"/>
    <lineage>
        <taxon>Eukaryota</taxon>
        <taxon>Sar</taxon>
        <taxon>Stramenopiles</taxon>
        <taxon>Ochrophyta</taxon>
        <taxon>PX clade</taxon>
        <taxon>Xanthophyceae</taxon>
        <taxon>Tribonematales</taxon>
        <taxon>Tribonemataceae</taxon>
        <taxon>Tribonema</taxon>
    </lineage>
</organism>
<reference evidence="7" key="1">
    <citation type="submission" date="2021-02" db="EMBL/GenBank/DDBJ databases">
        <title>First Annotated Genome of the Yellow-green Alga Tribonema minus.</title>
        <authorList>
            <person name="Mahan K.M."/>
        </authorList>
    </citation>
    <scope>NUCLEOTIDE SEQUENCE</scope>
    <source>
        <strain evidence="7">UTEX B ZZ1240</strain>
    </source>
</reference>
<evidence type="ECO:0000256" key="1">
    <source>
        <dbReference type="ARBA" id="ARBA00001974"/>
    </source>
</evidence>
<dbReference type="PANTHER" id="PTHR43557">
    <property type="entry name" value="APOPTOSIS-INDUCING FACTOR 1"/>
    <property type="match status" value="1"/>
</dbReference>
<dbReference type="InterPro" id="IPR023753">
    <property type="entry name" value="FAD/NAD-binding_dom"/>
</dbReference>
<keyword evidence="4" id="KW-0560">Oxidoreductase</keyword>
<proteinExistence type="predicted"/>
<dbReference type="PANTHER" id="PTHR43557:SF2">
    <property type="entry name" value="RIESKE DOMAIN-CONTAINING PROTEIN-RELATED"/>
    <property type="match status" value="1"/>
</dbReference>
<keyword evidence="3" id="KW-0274">FAD</keyword>
<name>A0A836C7P5_9STRA</name>